<dbReference type="EMBL" id="JACIJI010000002">
    <property type="protein sequence ID" value="MBB5718834.1"/>
    <property type="molecule type" value="Genomic_DNA"/>
</dbReference>
<dbReference type="EC" id="3.2.1.-" evidence="6"/>
<dbReference type="InterPro" id="IPR023346">
    <property type="entry name" value="Lysozyme-like_dom_sf"/>
</dbReference>
<dbReference type="Pfam" id="PF01464">
    <property type="entry name" value="SLT"/>
    <property type="match status" value="1"/>
</dbReference>
<dbReference type="InterPro" id="IPR008939">
    <property type="entry name" value="Lytic_TGlycosylase_superhlx_U"/>
</dbReference>
<gene>
    <name evidence="6" type="ORF">FHR23_001757</name>
</gene>
<dbReference type="InterPro" id="IPR008258">
    <property type="entry name" value="Transglycosylase_SLT_dom_1"/>
</dbReference>
<proteinExistence type="inferred from homology"/>
<feature type="region of interest" description="Disordered" evidence="4">
    <location>
        <begin position="1"/>
        <end position="24"/>
    </location>
</feature>
<dbReference type="Proteomes" id="UP000554342">
    <property type="component" value="Unassembled WGS sequence"/>
</dbReference>
<accession>A0A840YZA2</accession>
<dbReference type="PANTHER" id="PTHR37423:SF2">
    <property type="entry name" value="MEMBRANE-BOUND LYTIC MUREIN TRANSGLYCOSYLASE C"/>
    <property type="match status" value="1"/>
</dbReference>
<dbReference type="GO" id="GO:0042597">
    <property type="term" value="C:periplasmic space"/>
    <property type="evidence" value="ECO:0007669"/>
    <property type="project" value="InterPro"/>
</dbReference>
<dbReference type="SUPFAM" id="SSF48435">
    <property type="entry name" value="Bacterial muramidases"/>
    <property type="match status" value="1"/>
</dbReference>
<dbReference type="GO" id="GO:0004553">
    <property type="term" value="F:hydrolase activity, hydrolyzing O-glycosyl compounds"/>
    <property type="evidence" value="ECO:0007669"/>
    <property type="project" value="InterPro"/>
</dbReference>
<keyword evidence="7" id="KW-1185">Reference proteome</keyword>
<dbReference type="Gene3D" id="1.10.530.10">
    <property type="match status" value="1"/>
</dbReference>
<evidence type="ECO:0000313" key="7">
    <source>
        <dbReference type="Proteomes" id="UP000554342"/>
    </source>
</evidence>
<keyword evidence="3" id="KW-0732">Signal</keyword>
<protein>
    <submittedName>
        <fullName evidence="6">Soluble lytic murein transglycosylase</fullName>
        <ecNumber evidence="6">3.2.1.-</ecNumber>
    </submittedName>
</protein>
<keyword evidence="6" id="KW-0378">Hydrolase</keyword>
<evidence type="ECO:0000256" key="4">
    <source>
        <dbReference type="SAM" id="MobiDB-lite"/>
    </source>
</evidence>
<dbReference type="PANTHER" id="PTHR37423">
    <property type="entry name" value="SOLUBLE LYTIC MUREIN TRANSGLYCOSYLASE-RELATED"/>
    <property type="match status" value="1"/>
</dbReference>
<feature type="domain" description="Transglycosylase SLT" evidence="5">
    <location>
        <begin position="485"/>
        <end position="589"/>
    </location>
</feature>
<evidence type="ECO:0000256" key="2">
    <source>
        <dbReference type="ARBA" id="ARBA00009387"/>
    </source>
</evidence>
<comment type="similarity">
    <text evidence="1">Belongs to the transglycosylase Slt family.</text>
</comment>
<keyword evidence="6" id="KW-0326">Glycosidase</keyword>
<evidence type="ECO:0000313" key="6">
    <source>
        <dbReference type="EMBL" id="MBB5718834.1"/>
    </source>
</evidence>
<dbReference type="Gene3D" id="1.25.20.10">
    <property type="entry name" value="Bacterial muramidases"/>
    <property type="match status" value="1"/>
</dbReference>
<comment type="caution">
    <text evidence="6">The sequence shown here is derived from an EMBL/GenBank/DDBJ whole genome shotgun (WGS) entry which is preliminary data.</text>
</comment>
<evidence type="ECO:0000259" key="5">
    <source>
        <dbReference type="Pfam" id="PF01464"/>
    </source>
</evidence>
<name>A0A840YZA2_9SPHN</name>
<reference evidence="6 7" key="1">
    <citation type="submission" date="2020-08" db="EMBL/GenBank/DDBJ databases">
        <title>Genomic Encyclopedia of Type Strains, Phase IV (KMG-IV): sequencing the most valuable type-strain genomes for metagenomic binning, comparative biology and taxonomic classification.</title>
        <authorList>
            <person name="Goeker M."/>
        </authorList>
    </citation>
    <scope>NUCLEOTIDE SEQUENCE [LARGE SCALE GENOMIC DNA]</scope>
    <source>
        <strain evidence="6 7">DSM 27203</strain>
    </source>
</reference>
<dbReference type="AlphaFoldDB" id="A0A840YZA2"/>
<organism evidence="6 7">
    <name type="scientific">Stakelama sediminis</name>
    <dbReference type="NCBI Taxonomy" id="463200"/>
    <lineage>
        <taxon>Bacteria</taxon>
        <taxon>Pseudomonadati</taxon>
        <taxon>Pseudomonadota</taxon>
        <taxon>Alphaproteobacteria</taxon>
        <taxon>Sphingomonadales</taxon>
        <taxon>Sphingomonadaceae</taxon>
        <taxon>Stakelama</taxon>
    </lineage>
</organism>
<dbReference type="CDD" id="cd13401">
    <property type="entry name" value="Slt70-like"/>
    <property type="match status" value="1"/>
</dbReference>
<dbReference type="SUPFAM" id="SSF53955">
    <property type="entry name" value="Lysozyme-like"/>
    <property type="match status" value="1"/>
</dbReference>
<evidence type="ECO:0000256" key="1">
    <source>
        <dbReference type="ARBA" id="ARBA00007734"/>
    </source>
</evidence>
<comment type="similarity">
    <text evidence="2">Belongs to the virb1 family.</text>
</comment>
<evidence type="ECO:0000256" key="3">
    <source>
        <dbReference type="ARBA" id="ARBA00022729"/>
    </source>
</evidence>
<sequence length="648" mass="70210">MASASGIALTTSAAPPPPAQPMQTASVTNDAELANSIAEWESLRKSGSTRFADYAAFLLAHPGWPDSKRMRIAAEGAMDQGYSPGFAVQFFKKYPPLTSTGRVQYAEALLANGDTAAADVAARDAWRAGVMRSSDEASILGGFASALTPADYDARMDTLLWQGATSSAGRVLAMVSPQARPVLAARLAFRTNSPTASDLDAAVIGAGRADAGFIADRAAWLRNSGNSPEARTYLANRPTLVTRPSDPEKWYEVLLANARAAEHDGQYELAYRIASRVDDAYPAGTDVSTKSYGERDDYTSLVWLAGTVAMQDLHRPADAIGMFERYGNASQTPQTRSKGRYWAGRAAQAAGKQQLASNFYQQAAGYPDLYYGQLAKERMHEPLVAPTQTGPANVSPLLRQVFYSSEVVKAAEYLGRTGDWRDQTAFVRQIAMDAKTDDDHALAIELSHQIKRPDLGVMIGRSAMKNGLTDYNAAGYPAVAVPAGYQNDWTMIHAIARQESQFDRAAISHAGARGLMQLMPATAREAAGKLGLAYSSDSLTRDPQYNIQLGSSYFQRMLSYYDGSYPLAVAAYNAGPGNVNKWIRANGDPRTAGVDMVEWIEEIPIYETKNYVQRVLENAVVYDLLNPQHANSKGPDNLSWYLGKTTPG</sequence>